<evidence type="ECO:0000256" key="9">
    <source>
        <dbReference type="ARBA" id="ARBA00052017"/>
    </source>
</evidence>
<feature type="active site" description="Proton acceptor" evidence="10">
    <location>
        <position position="73"/>
    </location>
</feature>
<feature type="binding site" evidence="10">
    <location>
        <begin position="158"/>
        <end position="161"/>
    </location>
    <ligand>
        <name>substrate</name>
    </ligand>
</feature>
<dbReference type="EMBL" id="JAJNUY010000010">
    <property type="protein sequence ID" value="MCD5563232.1"/>
    <property type="molecule type" value="Genomic_DNA"/>
</dbReference>
<protein>
    <recommendedName>
        <fullName evidence="10">dITP/XTP pyrophosphatase</fullName>
        <ecNumber evidence="10">3.6.1.66</ecNumber>
    </recommendedName>
    <alternativeName>
        <fullName evidence="10">Non-canonical purine NTP pyrophosphatase</fullName>
    </alternativeName>
    <alternativeName>
        <fullName evidence="10">Non-standard purine NTP pyrophosphatase</fullName>
    </alternativeName>
    <alternativeName>
        <fullName evidence="10">Nucleoside-triphosphate diphosphatase</fullName>
    </alternativeName>
    <alternativeName>
        <fullName evidence="10">Nucleoside-triphosphate pyrophosphatase</fullName>
        <shortName evidence="10">NTPase</shortName>
    </alternativeName>
</protein>
<keyword evidence="3 10" id="KW-0479">Metal-binding</keyword>
<dbReference type="GO" id="GO:0009117">
    <property type="term" value="P:nucleotide metabolic process"/>
    <property type="evidence" value="ECO:0007669"/>
    <property type="project" value="UniProtKB-KW"/>
</dbReference>
<dbReference type="GO" id="GO:0035870">
    <property type="term" value="F:dITP diphosphatase activity"/>
    <property type="evidence" value="ECO:0007669"/>
    <property type="project" value="UniProtKB-UniRule"/>
</dbReference>
<dbReference type="GO" id="GO:0046872">
    <property type="term" value="F:metal ion binding"/>
    <property type="evidence" value="ECO:0007669"/>
    <property type="project" value="UniProtKB-KW"/>
</dbReference>
<dbReference type="EMBL" id="CP031023">
    <property type="protein sequence ID" value="AZA15705.1"/>
    <property type="molecule type" value="Genomic_DNA"/>
</dbReference>
<evidence type="ECO:0000256" key="3">
    <source>
        <dbReference type="ARBA" id="ARBA00022723"/>
    </source>
</evidence>
<comment type="similarity">
    <text evidence="1 10 11">Belongs to the HAM1 NTPase family.</text>
</comment>
<feature type="binding site" evidence="10">
    <location>
        <position position="74"/>
    </location>
    <ligand>
        <name>substrate</name>
    </ligand>
</feature>
<evidence type="ECO:0000256" key="4">
    <source>
        <dbReference type="ARBA" id="ARBA00022741"/>
    </source>
</evidence>
<evidence type="ECO:0000256" key="1">
    <source>
        <dbReference type="ARBA" id="ARBA00008023"/>
    </source>
</evidence>
<comment type="catalytic activity">
    <reaction evidence="9 10">
        <text>XTP + H2O = XMP + diphosphate + H(+)</text>
        <dbReference type="Rhea" id="RHEA:28610"/>
        <dbReference type="ChEBI" id="CHEBI:15377"/>
        <dbReference type="ChEBI" id="CHEBI:15378"/>
        <dbReference type="ChEBI" id="CHEBI:33019"/>
        <dbReference type="ChEBI" id="CHEBI:57464"/>
        <dbReference type="ChEBI" id="CHEBI:61314"/>
        <dbReference type="EC" id="3.6.1.66"/>
    </reaction>
</comment>
<dbReference type="Pfam" id="PF01725">
    <property type="entry name" value="Ham1p_like"/>
    <property type="match status" value="1"/>
</dbReference>
<keyword evidence="4 10" id="KW-0547">Nucleotide-binding</keyword>
<feature type="binding site" evidence="10">
    <location>
        <position position="181"/>
    </location>
    <ligand>
        <name>substrate</name>
    </ligand>
</feature>
<evidence type="ECO:0000256" key="10">
    <source>
        <dbReference type="HAMAP-Rule" id="MF_01405"/>
    </source>
</evidence>
<reference evidence="12" key="1">
    <citation type="submission" date="2018-07" db="EMBL/GenBank/DDBJ databases">
        <authorList>
            <person name="Somerville V."/>
        </authorList>
    </citation>
    <scope>NUCLEOTIDE SEQUENCE</scope>
    <source>
        <strain evidence="12">NWC_2_2</strain>
    </source>
</reference>
<evidence type="ECO:0000313" key="14">
    <source>
        <dbReference type="Proteomes" id="UP001200334"/>
    </source>
</evidence>
<comment type="caution">
    <text evidence="10">Lacks conserved residue(s) required for the propagation of feature annotation.</text>
</comment>
<keyword evidence="5 10" id="KW-0378">Hydrolase</keyword>
<feature type="binding site" evidence="10">
    <location>
        <begin position="186"/>
        <end position="187"/>
    </location>
    <ligand>
        <name>substrate</name>
    </ligand>
</feature>
<dbReference type="Gene3D" id="3.90.950.10">
    <property type="match status" value="1"/>
</dbReference>
<feature type="binding site" evidence="10">
    <location>
        <begin position="9"/>
        <end position="14"/>
    </location>
    <ligand>
        <name>substrate</name>
    </ligand>
</feature>
<comment type="subunit">
    <text evidence="2 10">Homodimer.</text>
</comment>
<dbReference type="GO" id="GO:0017111">
    <property type="term" value="F:ribonucleoside triphosphate phosphatase activity"/>
    <property type="evidence" value="ECO:0007669"/>
    <property type="project" value="InterPro"/>
</dbReference>
<dbReference type="OrthoDB" id="9807456at2"/>
<evidence type="ECO:0000256" key="6">
    <source>
        <dbReference type="ARBA" id="ARBA00022842"/>
    </source>
</evidence>
<feature type="binding site" evidence="10">
    <location>
        <position position="73"/>
    </location>
    <ligand>
        <name>Mg(2+)</name>
        <dbReference type="ChEBI" id="CHEBI:18420"/>
    </ligand>
</feature>
<dbReference type="NCBIfam" id="TIGR00042">
    <property type="entry name" value="RdgB/HAM1 family non-canonical purine NTP pyrophosphatase"/>
    <property type="match status" value="1"/>
</dbReference>
<dbReference type="FunFam" id="3.90.950.10:FF:000001">
    <property type="entry name" value="dITP/XTP pyrophosphatase"/>
    <property type="match status" value="1"/>
</dbReference>
<dbReference type="RefSeq" id="WP_003615712.1">
    <property type="nucleotide sequence ID" value="NZ_BJLO01000058.1"/>
</dbReference>
<dbReference type="GO" id="GO:0036220">
    <property type="term" value="F:ITP diphosphatase activity"/>
    <property type="evidence" value="ECO:0007669"/>
    <property type="project" value="UniProtKB-UniRule"/>
</dbReference>
<dbReference type="GO" id="GO:0005829">
    <property type="term" value="C:cytosol"/>
    <property type="evidence" value="ECO:0007669"/>
    <property type="project" value="TreeGrafter"/>
</dbReference>
<dbReference type="SUPFAM" id="SSF52972">
    <property type="entry name" value="ITPase-like"/>
    <property type="match status" value="1"/>
</dbReference>
<dbReference type="HAMAP" id="MF_01405">
    <property type="entry name" value="Non_canon_purine_NTPase"/>
    <property type="match status" value="1"/>
</dbReference>
<comment type="cofactor">
    <cofactor evidence="10">
        <name>Mg(2+)</name>
        <dbReference type="ChEBI" id="CHEBI:18420"/>
    </cofactor>
    <text evidence="10">Binds 1 Mg(2+) ion per subunit.</text>
</comment>
<evidence type="ECO:0000256" key="5">
    <source>
        <dbReference type="ARBA" id="ARBA00022801"/>
    </source>
</evidence>
<name>A0A061C8V7_LACDL</name>
<dbReference type="InterPro" id="IPR002637">
    <property type="entry name" value="RdgB/HAM1"/>
</dbReference>
<comment type="catalytic activity">
    <reaction evidence="10">
        <text>ITP + H2O = IMP + diphosphate + H(+)</text>
        <dbReference type="Rhea" id="RHEA:29399"/>
        <dbReference type="ChEBI" id="CHEBI:15377"/>
        <dbReference type="ChEBI" id="CHEBI:15378"/>
        <dbReference type="ChEBI" id="CHEBI:33019"/>
        <dbReference type="ChEBI" id="CHEBI:58053"/>
        <dbReference type="ChEBI" id="CHEBI:61402"/>
        <dbReference type="EC" id="3.6.1.66"/>
    </reaction>
</comment>
<comment type="function">
    <text evidence="10">Pyrophosphatase that catalyzes the hydrolysis of nucleoside triphosphates to their monophosphate derivatives, with a high preference for the non-canonical purine nucleotides XTP (xanthosine triphosphate), dITP (deoxyinosine triphosphate) and ITP. Seems to function as a house-cleaning enzyme that removes non-canonical purine nucleotides from the nucleotide pool, thus preventing their incorporation into DNA/RNA and avoiding chromosomal lesions.</text>
</comment>
<dbReference type="GO" id="GO:0009146">
    <property type="term" value="P:purine nucleoside triphosphate catabolic process"/>
    <property type="evidence" value="ECO:0007669"/>
    <property type="project" value="UniProtKB-UniRule"/>
</dbReference>
<dbReference type="Proteomes" id="UP001200334">
    <property type="component" value="Unassembled WGS sequence"/>
</dbReference>
<dbReference type="InterPro" id="IPR020922">
    <property type="entry name" value="dITP/XTP_pyrophosphatase"/>
</dbReference>
<gene>
    <name evidence="12" type="ORF">DQL93_03310</name>
    <name evidence="13" type="ORF">LOB85_03565</name>
</gene>
<dbReference type="GO" id="GO:0036222">
    <property type="term" value="F:XTP diphosphatase activity"/>
    <property type="evidence" value="ECO:0007669"/>
    <property type="project" value="UniProtKB-UniRule"/>
</dbReference>
<dbReference type="PANTHER" id="PTHR11067">
    <property type="entry name" value="INOSINE TRIPHOSPHATE PYROPHOSPHATASE/HAM1 PROTEIN"/>
    <property type="match status" value="1"/>
</dbReference>
<reference evidence="13 14" key="2">
    <citation type="submission" date="2021-12" db="EMBL/GenBank/DDBJ databases">
        <title>Antimicrobial susceptibility of Lactobacillus delbrueckii subsp. lactis obtained from milk products and other habitats.</title>
        <authorList>
            <person name="Shani N."/>
        </authorList>
    </citation>
    <scope>NUCLEOTIDE SEQUENCE [LARGE SCALE GENOMIC DNA]</scope>
    <source>
        <strain evidence="13 14">FAM 21755</strain>
    </source>
</reference>
<evidence type="ECO:0000256" key="11">
    <source>
        <dbReference type="RuleBase" id="RU003781"/>
    </source>
</evidence>
<sequence length="206" mass="22263">MTQVLLFATDNQNKVKEVQEAFKQAGLDIELKSNADLDNPPYVNEKGTTFEANAKLKAHALADYSKLPTLADDSGLQVAKLNGAPGVYSARYGGEAHNDARNNAKLLAALGGVPQDERQAKFVTTLVLTMPGHEDKDLVVTGTCEGEVLAIPRGKGGFGYDPLFYVPSKGKTFAEMTTEEKNEVSHRGKAVKALIEELPAWLAQFN</sequence>
<dbReference type="GO" id="GO:0000166">
    <property type="term" value="F:nucleotide binding"/>
    <property type="evidence" value="ECO:0007669"/>
    <property type="project" value="UniProtKB-KW"/>
</dbReference>
<dbReference type="PANTHER" id="PTHR11067:SF9">
    <property type="entry name" value="INOSINE TRIPHOSPHATE PYROPHOSPHATASE"/>
    <property type="match status" value="1"/>
</dbReference>
<comment type="catalytic activity">
    <reaction evidence="8 10">
        <text>dITP + H2O = dIMP + diphosphate + H(+)</text>
        <dbReference type="Rhea" id="RHEA:28342"/>
        <dbReference type="ChEBI" id="CHEBI:15377"/>
        <dbReference type="ChEBI" id="CHEBI:15378"/>
        <dbReference type="ChEBI" id="CHEBI:33019"/>
        <dbReference type="ChEBI" id="CHEBI:61194"/>
        <dbReference type="ChEBI" id="CHEBI:61382"/>
        <dbReference type="EC" id="3.6.1.66"/>
    </reaction>
</comment>
<dbReference type="EC" id="3.6.1.66" evidence="10"/>
<dbReference type="InterPro" id="IPR029001">
    <property type="entry name" value="ITPase-like_fam"/>
</dbReference>
<proteinExistence type="inferred from homology"/>
<organism evidence="12">
    <name type="scientific">Lactobacillus delbrueckii subsp. lactis</name>
    <dbReference type="NCBI Taxonomy" id="29397"/>
    <lineage>
        <taxon>Bacteria</taxon>
        <taxon>Bacillati</taxon>
        <taxon>Bacillota</taxon>
        <taxon>Bacilli</taxon>
        <taxon>Lactobacillales</taxon>
        <taxon>Lactobacillaceae</taxon>
        <taxon>Lactobacillus</taxon>
    </lineage>
</organism>
<accession>A0A061C8V7</accession>
<evidence type="ECO:0000256" key="2">
    <source>
        <dbReference type="ARBA" id="ARBA00011738"/>
    </source>
</evidence>
<dbReference type="CDD" id="cd00515">
    <property type="entry name" value="HAM1"/>
    <property type="match status" value="1"/>
</dbReference>
<dbReference type="NCBIfam" id="NF011397">
    <property type="entry name" value="PRK14822.1"/>
    <property type="match status" value="1"/>
</dbReference>
<evidence type="ECO:0000313" key="13">
    <source>
        <dbReference type="EMBL" id="MCD5563232.1"/>
    </source>
</evidence>
<keyword evidence="7 10" id="KW-0546">Nucleotide metabolism</keyword>
<dbReference type="AlphaFoldDB" id="A0A061C8V7"/>
<evidence type="ECO:0000313" key="12">
    <source>
        <dbReference type="EMBL" id="AZA15705.1"/>
    </source>
</evidence>
<evidence type="ECO:0000256" key="8">
    <source>
        <dbReference type="ARBA" id="ARBA00051875"/>
    </source>
</evidence>
<keyword evidence="6 10" id="KW-0460">Magnesium</keyword>
<evidence type="ECO:0000256" key="7">
    <source>
        <dbReference type="ARBA" id="ARBA00023080"/>
    </source>
</evidence>